<proteinExistence type="inferred from homology"/>
<dbReference type="Proteomes" id="UP000005408">
    <property type="component" value="Unassembled WGS sequence"/>
</dbReference>
<dbReference type="GO" id="GO:0006508">
    <property type="term" value="P:proteolysis"/>
    <property type="evidence" value="ECO:0007669"/>
    <property type="project" value="InterPro"/>
</dbReference>
<dbReference type="Pfam" id="PF00112">
    <property type="entry name" value="Peptidase_C1"/>
    <property type="match status" value="1"/>
</dbReference>
<evidence type="ECO:0000313" key="7">
    <source>
        <dbReference type="Proteomes" id="UP000005408"/>
    </source>
</evidence>
<evidence type="ECO:0000256" key="3">
    <source>
        <dbReference type="SAM" id="SignalP"/>
    </source>
</evidence>
<keyword evidence="2" id="KW-1015">Disulfide bond</keyword>
<dbReference type="InterPro" id="IPR038765">
    <property type="entry name" value="Papain-like_cys_pep_sf"/>
</dbReference>
<evidence type="ECO:0000259" key="4">
    <source>
        <dbReference type="SMART" id="SM00645"/>
    </source>
</evidence>
<dbReference type="AlphaFoldDB" id="A0A8W8NJY5"/>
<organism evidence="6 7">
    <name type="scientific">Magallana gigas</name>
    <name type="common">Pacific oyster</name>
    <name type="synonym">Crassostrea gigas</name>
    <dbReference type="NCBI Taxonomy" id="29159"/>
    <lineage>
        <taxon>Eukaryota</taxon>
        <taxon>Metazoa</taxon>
        <taxon>Spiralia</taxon>
        <taxon>Lophotrochozoa</taxon>
        <taxon>Mollusca</taxon>
        <taxon>Bivalvia</taxon>
        <taxon>Autobranchia</taxon>
        <taxon>Pteriomorphia</taxon>
        <taxon>Ostreida</taxon>
        <taxon>Ostreoidea</taxon>
        <taxon>Ostreidae</taxon>
        <taxon>Magallana</taxon>
    </lineage>
</organism>
<dbReference type="PANTHER" id="PTHR12411">
    <property type="entry name" value="CYSTEINE PROTEASE FAMILY C1-RELATED"/>
    <property type="match status" value="1"/>
</dbReference>
<dbReference type="FunFam" id="3.90.70.10:FF:000332">
    <property type="entry name" value="Cathepsin L1"/>
    <property type="match status" value="1"/>
</dbReference>
<feature type="chain" id="PRO_5036462950" evidence="3">
    <location>
        <begin position="19"/>
        <end position="306"/>
    </location>
</feature>
<name>A0A8W8NJY5_MAGGI</name>
<dbReference type="SMART" id="SM00645">
    <property type="entry name" value="Pept_C1"/>
    <property type="match status" value="1"/>
</dbReference>
<dbReference type="PROSITE" id="PS00640">
    <property type="entry name" value="THIOL_PROTEASE_ASN"/>
    <property type="match status" value="1"/>
</dbReference>
<feature type="domain" description="Peptidase C1A papain C-terminal" evidence="4">
    <location>
        <begin position="101"/>
        <end position="304"/>
    </location>
</feature>
<evidence type="ECO:0000259" key="5">
    <source>
        <dbReference type="SMART" id="SM00848"/>
    </source>
</evidence>
<evidence type="ECO:0000256" key="1">
    <source>
        <dbReference type="ARBA" id="ARBA00008455"/>
    </source>
</evidence>
<dbReference type="InterPro" id="IPR013201">
    <property type="entry name" value="Prot_inhib_I29"/>
</dbReference>
<dbReference type="InterPro" id="IPR000668">
    <property type="entry name" value="Peptidase_C1A_C"/>
</dbReference>
<dbReference type="PROSITE" id="PS00639">
    <property type="entry name" value="THIOL_PROTEASE_HIS"/>
    <property type="match status" value="1"/>
</dbReference>
<comment type="similarity">
    <text evidence="1">Belongs to the peptidase C1 family.</text>
</comment>
<accession>A0A8W8NJY5</accession>
<protein>
    <submittedName>
        <fullName evidence="6">Uncharacterized protein</fullName>
    </submittedName>
</protein>
<feature type="signal peptide" evidence="3">
    <location>
        <begin position="1"/>
        <end position="18"/>
    </location>
</feature>
<dbReference type="Gene3D" id="3.90.70.10">
    <property type="entry name" value="Cysteine proteinases"/>
    <property type="match status" value="1"/>
</dbReference>
<reference evidence="6" key="1">
    <citation type="submission" date="2022-08" db="UniProtKB">
        <authorList>
            <consortium name="EnsemblMetazoa"/>
        </authorList>
    </citation>
    <scope>IDENTIFICATION</scope>
    <source>
        <strain evidence="6">05x7-T-G4-1.051#20</strain>
    </source>
</reference>
<sequence length="306" mass="34283">MHTCNYLFLACVAPLVLGLNENFQAWKQHFGKQYRNSREENYRYGIWKRNLDLVYRNNKDNTSGFLMEMNKFADEKCGGYRKPSVSKTFPVNLNMLYSDDVPDSFDWRKKGAVSPVKNQGQMGSALAFATVDSIESMHFIKTGQLVDLSTRELVQCCNASMMSPTFDCVQKLGGICSAASYPDSHTCQSKQCTPVAKVTGVTQVKKGDEGDLKIAVYRQPVVTAVDASHSSFQLYRSGVYYEPRCSSTRLDHALLVVGYGTLEGKDFWIAKNSWGINWGMKGYILMSRNKNNNCGIATSAMYPDGM</sequence>
<dbReference type="EnsemblMetazoa" id="G6108.1">
    <property type="protein sequence ID" value="G6108.1:cds"/>
    <property type="gene ID" value="G6108"/>
</dbReference>
<dbReference type="SUPFAM" id="SSF54001">
    <property type="entry name" value="Cysteine proteinases"/>
    <property type="match status" value="1"/>
</dbReference>
<keyword evidence="3" id="KW-0732">Signal</keyword>
<evidence type="ECO:0000313" key="6">
    <source>
        <dbReference type="EnsemblMetazoa" id="G6108.1:cds"/>
    </source>
</evidence>
<dbReference type="Pfam" id="PF08246">
    <property type="entry name" value="Inhibitor_I29"/>
    <property type="match status" value="1"/>
</dbReference>
<dbReference type="CDD" id="cd02248">
    <property type="entry name" value="Peptidase_C1A"/>
    <property type="match status" value="1"/>
</dbReference>
<dbReference type="GO" id="GO:0008234">
    <property type="term" value="F:cysteine-type peptidase activity"/>
    <property type="evidence" value="ECO:0007669"/>
    <property type="project" value="InterPro"/>
</dbReference>
<dbReference type="InterPro" id="IPR039417">
    <property type="entry name" value="Peptidase_C1A_papain-like"/>
</dbReference>
<keyword evidence="7" id="KW-1185">Reference proteome</keyword>
<dbReference type="InterPro" id="IPR025660">
    <property type="entry name" value="Pept_his_AS"/>
</dbReference>
<dbReference type="SMART" id="SM00848">
    <property type="entry name" value="Inhibitor_I29"/>
    <property type="match status" value="1"/>
</dbReference>
<dbReference type="InterPro" id="IPR013128">
    <property type="entry name" value="Peptidase_C1A"/>
</dbReference>
<dbReference type="InterPro" id="IPR025661">
    <property type="entry name" value="Pept_asp_AS"/>
</dbReference>
<feature type="domain" description="Cathepsin propeptide inhibitor" evidence="5">
    <location>
        <begin position="23"/>
        <end position="76"/>
    </location>
</feature>
<evidence type="ECO:0000256" key="2">
    <source>
        <dbReference type="ARBA" id="ARBA00023157"/>
    </source>
</evidence>